<evidence type="ECO:0000313" key="1">
    <source>
        <dbReference type="EMBL" id="MEJ8634735.1"/>
    </source>
</evidence>
<sequence length="2393" mass="248001">MNSSQESDLDRRLARDPIAIVGLSALYPKSSNLTDFWANVVSAADCIDDVPAGHWDVDEHYDPDPSVPDKTYSKRGGFIPDVPFNPLEFGLPPNTLEVTDVLQLLSLVVARDLLKDAGADQAGQSWYDASRTGVVLGITGANQLTQPLTARLQSPVLKEVVRSCGLSDKDAEEIVAKFRLAYAPWEENSFPGMLGNVVAGRVANRLDLGGINMTIDAACASSLGAVRTAVSELLEGRSDTMLVGGCDAENTIFMYLCFSKTPALSKSGRIRPFDKDADGTLIGEGIGMLALRRLADAERDGNQIYAVLRGMGTSSDGRFKSIYAPRKEGQMVALRRAYEDADCTPSSIELFEAHGTGTAVGDATELSALSAVVSDGNDSRQYAAVGSVKSQIGHTKAAAGAAGLIKLALSLHHKVLPPTINVDEPNPAIDFASGPFYVNTEARPWIRDPERPKRRAAISSFGFGGTNFHMVLEEHGDGDDLRVSYPVARVHLWHAPDTAALTELLADGAPATGGLAPAGHARVALAARGEDELTSLRGLALGELRARPDANAWSHPKGVHYRRSAAPAGKVGALFAGQGSQYVNLGQSAVMALPPLRAAFDRANVHFEGAAPLSRVAFPPPLFGADVRAAQETALQATAYAQPAIGALSAGQFRYLSELGFGAEGFLGHSFGELTALWASGALDDDAFFALARARGKAMAPPPESGFDAGAMAAVSAPEERVAELLADRPSLVVCNRNATDQIVVGGATDEVERLVAAAKDAGLRASRLPVSAAFHTPFVGHAVDAFRGDVARVEVRRPNGTVFANTRGAAYGDDIDANRTVLAEQLINPVDFAARVEEMYAAGFRVFVEFGPKSVLTQLVRRILGDREHTVVSLDAGPGRDADVALKQAVAQLAVLGLPLATTDRYVAEAVADAPAKGMSILLNGINYVSPERRAAYRDAIDNGYRIAVPATPAVPAPAAAPTPSPVAATPRPAPVTVQPPAPTPAARPAAASVPAARTAAASAPVPAPAATATAVLPAPAAAVAPIPAPAPTVMETAHVDSDRLAGLVADHLALHDDYLNGQLQSAERLTGLLERAADQGQLGQVLAGVNAVKEHGLDIGRSHLRANEILRDLAGLELGTAPAPAARSTVEQTAPAVAAPVAQPVAAVPVPAALAAAPAPARPVAPAPQALPAAPVVTAPAIAAPPAPVAPVAATPAASGLDAATVEAALLEVVGQKTGYPADMLELDMDIEADLGIDSIKRVEIMGVLQERFEGGISAGPEQLAELRTLRHIVEFMSASAAPQAAAPATPAASGLDAATVEAALLEVVGQKTGYPADMLELDMDIEADLGIDSIKRVEIMGVLQERFEGGISAGPEQLAELRTLRHIVEFMSASAAPQAAAPAAAAAPAPAGPDAATVEAVLLEVVGQKTGYPADMLELDMDIEADLGIDSIKRVEIMGVLQERFGESISAGPEQLAELRTLRHIVDFMSASAAPQAAAPAAAAPAGPDAARVESVLLEVVGQKTGYPADMLELDMDIEADLGIDSIKRVEIMGVLQERFGESISAGPEQLAELRTLRHIVDFMSGGASETAPAAPQAAAAAGDEPAAAKPGGGIGRAQAALVDLPTPDRLVGAYAEGSGALVVDDGAELAPALVNRLIESGRHVHVLRLPGVAERISGVKDHALSGWGVTELAEQMEEILADRISLVLDLSAARGADWSEGVRRLAHTLLAAKHAVQPLTTAAASGRAAFVTVTRLDGAFGLGGVPEELAPAGGSAGLVKTLAVEAPELFCRAVDIAPALSPDAGAALLLAEVEDAVTDTVQIGLDGARRVGLTLAEQSLTASDTETAPQLTSEDLLVVTGGGRGITAACVVELAKRHRPGLLLLGRTPLEEEPGWAQGVDAPALKAAAASHLKSAGEKPTPKRVEQLYQAVVGAREIRRTLADVEAAGSRAEYLAVDITDPQATAAALAPHKARITGLVHGAGVLADQLIANKKASEVERVFAPKLTGLRAVTAALDSETLRHVVLFSSVAGFFGNRGQSDYAMANEVLNAWASSWKQRHPAARVTSLNWGAWDSGMVSPEVKAVFQERGITLIPVDTGARMFTEQFSPERAGDVVTVLGPTTPLSEPERTATTATVTVERPLAALENEQILTDHVIGESPVLPAVVALGWAIGAVERAGGTEVRQVHDFSVHKGIVFDADRPERISLAMTPDGDSVRTAIHAVDAQGAARPHYAAVVSPQAPPAAATVGALPALGTGRDAAELYSDGTLFHGPSLRGVRRVLAEDASVNRLVLECALPEHRPAGGAFAGSRFAPGTADLLLQAGLVWVRLFRGTAGLPLSVGRVDLHHPLPDGEPFVIVVEPAATGGNGSGASLTVTACTPDGRVLTRFDGVSVVSAPQLAAKFISG</sequence>
<comment type="caution">
    <text evidence="1">The sequence shown here is derived from an EMBL/GenBank/DDBJ whole genome shotgun (WGS) entry which is preliminary data.</text>
</comment>
<dbReference type="Proteomes" id="UP001377168">
    <property type="component" value="Unassembled WGS sequence"/>
</dbReference>
<gene>
    <name evidence="1" type="ORF">WKI67_15175</name>
</gene>
<reference evidence="1" key="1">
    <citation type="submission" date="2024-03" db="EMBL/GenBank/DDBJ databases">
        <title>Novel Streptomyces species of biotechnological and ecological value are a feature of Machair soil.</title>
        <authorList>
            <person name="Prole J.R."/>
            <person name="Goodfellow M."/>
            <person name="Allenby N."/>
            <person name="Ward A.C."/>
        </authorList>
    </citation>
    <scope>NUCLEOTIDE SEQUENCE</scope>
    <source>
        <strain evidence="1">MS2.AVA.5</strain>
    </source>
</reference>
<accession>A0ACC6PTX1</accession>
<dbReference type="EMBL" id="JBBKAJ010000022">
    <property type="protein sequence ID" value="MEJ8634735.1"/>
    <property type="molecule type" value="Genomic_DNA"/>
</dbReference>
<organism evidence="1 2">
    <name type="scientific">Streptomyces achmelvichensis</name>
    <dbReference type="NCBI Taxonomy" id="3134111"/>
    <lineage>
        <taxon>Bacteria</taxon>
        <taxon>Bacillati</taxon>
        <taxon>Actinomycetota</taxon>
        <taxon>Actinomycetes</taxon>
        <taxon>Kitasatosporales</taxon>
        <taxon>Streptomycetaceae</taxon>
        <taxon>Streptomyces</taxon>
    </lineage>
</organism>
<name>A0ACC6PTX1_9ACTN</name>
<keyword evidence="2" id="KW-1185">Reference proteome</keyword>
<proteinExistence type="predicted"/>
<evidence type="ECO:0000313" key="2">
    <source>
        <dbReference type="Proteomes" id="UP001377168"/>
    </source>
</evidence>
<protein>
    <submittedName>
        <fullName evidence="1">SDR family NAD(P)-dependent oxidoreductase</fullName>
    </submittedName>
</protein>